<dbReference type="InterPro" id="IPR017452">
    <property type="entry name" value="GPCR_Rhodpsn_7TM"/>
</dbReference>
<accession>A0AAV2MBJ7</accession>
<feature type="transmembrane region" description="Helical" evidence="10">
    <location>
        <begin position="137"/>
        <end position="156"/>
    </location>
</feature>
<name>A0AAV2MBJ7_KNICA</name>
<dbReference type="PANTHER" id="PTHR10489:SF944">
    <property type="entry name" value="C-C CHEMOKINE RECEPTOR TYPE 8-LIKE"/>
    <property type="match status" value="1"/>
</dbReference>
<dbReference type="GO" id="GO:0009897">
    <property type="term" value="C:external side of plasma membrane"/>
    <property type="evidence" value="ECO:0007669"/>
    <property type="project" value="TreeGrafter"/>
</dbReference>
<dbReference type="GO" id="GO:0006955">
    <property type="term" value="P:immune response"/>
    <property type="evidence" value="ECO:0007669"/>
    <property type="project" value="TreeGrafter"/>
</dbReference>
<dbReference type="Pfam" id="PF00001">
    <property type="entry name" value="7tm_1"/>
    <property type="match status" value="1"/>
</dbReference>
<evidence type="ECO:0000256" key="7">
    <source>
        <dbReference type="ARBA" id="ARBA00023170"/>
    </source>
</evidence>
<gene>
    <name evidence="12" type="ORF">KC01_LOCUS37298</name>
</gene>
<keyword evidence="4 10" id="KW-1133">Transmembrane helix</keyword>
<dbReference type="Gene3D" id="1.20.1070.10">
    <property type="entry name" value="Rhodopsin 7-helix transmembrane proteins"/>
    <property type="match status" value="1"/>
</dbReference>
<dbReference type="GO" id="GO:0016493">
    <property type="term" value="F:C-C chemokine receptor activity"/>
    <property type="evidence" value="ECO:0007669"/>
    <property type="project" value="TreeGrafter"/>
</dbReference>
<dbReference type="PRINTS" id="PR00657">
    <property type="entry name" value="CCCHEMOKINER"/>
</dbReference>
<keyword evidence="13" id="KW-1185">Reference proteome</keyword>
<evidence type="ECO:0000313" key="12">
    <source>
        <dbReference type="EMBL" id="CAL1610742.1"/>
    </source>
</evidence>
<dbReference type="InterPro" id="IPR000276">
    <property type="entry name" value="GPCR_Rhodpsn"/>
</dbReference>
<keyword evidence="3 9" id="KW-0812">Transmembrane</keyword>
<evidence type="ECO:0000259" key="11">
    <source>
        <dbReference type="PROSITE" id="PS50262"/>
    </source>
</evidence>
<dbReference type="EMBL" id="OZ035829">
    <property type="protein sequence ID" value="CAL1610742.1"/>
    <property type="molecule type" value="Genomic_DNA"/>
</dbReference>
<dbReference type="InterPro" id="IPR000355">
    <property type="entry name" value="Chemokine_rcpt"/>
</dbReference>
<dbReference type="GO" id="GO:0019957">
    <property type="term" value="F:C-C chemokine binding"/>
    <property type="evidence" value="ECO:0007669"/>
    <property type="project" value="TreeGrafter"/>
</dbReference>
<reference evidence="12 13" key="1">
    <citation type="submission" date="2024-04" db="EMBL/GenBank/DDBJ databases">
        <authorList>
            <person name="Waldvogel A.-M."/>
            <person name="Schoenle A."/>
        </authorList>
    </citation>
    <scope>NUCLEOTIDE SEQUENCE [LARGE SCALE GENOMIC DNA]</scope>
</reference>
<evidence type="ECO:0000256" key="5">
    <source>
        <dbReference type="ARBA" id="ARBA00023040"/>
    </source>
</evidence>
<organism evidence="12 13">
    <name type="scientific">Knipowitschia caucasica</name>
    <name type="common">Caucasian dwarf goby</name>
    <name type="synonym">Pomatoschistus caucasicus</name>
    <dbReference type="NCBI Taxonomy" id="637954"/>
    <lineage>
        <taxon>Eukaryota</taxon>
        <taxon>Metazoa</taxon>
        <taxon>Chordata</taxon>
        <taxon>Craniata</taxon>
        <taxon>Vertebrata</taxon>
        <taxon>Euteleostomi</taxon>
        <taxon>Actinopterygii</taxon>
        <taxon>Neopterygii</taxon>
        <taxon>Teleostei</taxon>
        <taxon>Neoteleostei</taxon>
        <taxon>Acanthomorphata</taxon>
        <taxon>Gobiaria</taxon>
        <taxon>Gobiiformes</taxon>
        <taxon>Gobioidei</taxon>
        <taxon>Gobiidae</taxon>
        <taxon>Gobiinae</taxon>
        <taxon>Knipowitschia</taxon>
    </lineage>
</organism>
<dbReference type="PRINTS" id="PR00237">
    <property type="entry name" value="GPCRRHODOPSN"/>
</dbReference>
<dbReference type="Proteomes" id="UP001497482">
    <property type="component" value="Chromosome 7"/>
</dbReference>
<evidence type="ECO:0000256" key="1">
    <source>
        <dbReference type="ARBA" id="ARBA00004651"/>
    </source>
</evidence>
<evidence type="ECO:0000256" key="4">
    <source>
        <dbReference type="ARBA" id="ARBA00022989"/>
    </source>
</evidence>
<comment type="similarity">
    <text evidence="9">Belongs to the G-protein coupled receptor 1 family.</text>
</comment>
<dbReference type="SUPFAM" id="SSF81321">
    <property type="entry name" value="Family A G protein-coupled receptor-like"/>
    <property type="match status" value="1"/>
</dbReference>
<proteinExistence type="inferred from homology"/>
<evidence type="ECO:0000256" key="2">
    <source>
        <dbReference type="ARBA" id="ARBA00022475"/>
    </source>
</evidence>
<keyword evidence="5 9" id="KW-0297">G-protein coupled receptor</keyword>
<keyword evidence="7 9" id="KW-0675">Receptor</keyword>
<dbReference type="GO" id="GO:0007204">
    <property type="term" value="P:positive regulation of cytosolic calcium ion concentration"/>
    <property type="evidence" value="ECO:0007669"/>
    <property type="project" value="TreeGrafter"/>
</dbReference>
<feature type="transmembrane region" description="Helical" evidence="10">
    <location>
        <begin position="68"/>
        <end position="87"/>
    </location>
</feature>
<dbReference type="PROSITE" id="PS00237">
    <property type="entry name" value="G_PROTEIN_RECEP_F1_1"/>
    <property type="match status" value="1"/>
</dbReference>
<dbReference type="AlphaFoldDB" id="A0AAV2MBJ7"/>
<keyword evidence="6 10" id="KW-0472">Membrane</keyword>
<evidence type="ECO:0000256" key="8">
    <source>
        <dbReference type="ARBA" id="ARBA00023224"/>
    </source>
</evidence>
<feature type="transmembrane region" description="Helical" evidence="10">
    <location>
        <begin position="107"/>
        <end position="130"/>
    </location>
</feature>
<dbReference type="GO" id="GO:0060326">
    <property type="term" value="P:cell chemotaxis"/>
    <property type="evidence" value="ECO:0007669"/>
    <property type="project" value="TreeGrafter"/>
</dbReference>
<keyword evidence="2" id="KW-1003">Cell membrane</keyword>
<comment type="subcellular location">
    <subcellularLocation>
        <location evidence="1">Cell membrane</location>
        <topology evidence="1">Multi-pass membrane protein</topology>
    </subcellularLocation>
</comment>
<protein>
    <recommendedName>
        <fullName evidence="11">G-protein coupled receptors family 1 profile domain-containing protein</fullName>
    </recommendedName>
</protein>
<feature type="domain" description="G-protein coupled receptors family 1 profile" evidence="11">
    <location>
        <begin position="47"/>
        <end position="184"/>
    </location>
</feature>
<keyword evidence="8 9" id="KW-0807">Transducer</keyword>
<feature type="transmembrane region" description="Helical" evidence="10">
    <location>
        <begin position="35"/>
        <end position="56"/>
    </location>
</feature>
<evidence type="ECO:0000256" key="3">
    <source>
        <dbReference type="ARBA" id="ARBA00022692"/>
    </source>
</evidence>
<evidence type="ECO:0000313" key="13">
    <source>
        <dbReference type="Proteomes" id="UP001497482"/>
    </source>
</evidence>
<sequence>MSSSENEAVKTNSSDYSYDYNDTCNTSEDNSAQPALLYILFSFGVLGNVTVMWVLLRLIKMKTMTDVCLLNLAASDLVMAASLPLLATSSLNLVSCKVIRGVYQLGLYSGTLFVAFMSVDRYLAIVHAVAAMTTRSLRYGIIISIIIWIISTAMAIPEALVPRDRVRGSVYSQTTSLDERSTAV</sequence>
<evidence type="ECO:0000256" key="10">
    <source>
        <dbReference type="SAM" id="Phobius"/>
    </source>
</evidence>
<evidence type="ECO:0000256" key="9">
    <source>
        <dbReference type="RuleBase" id="RU000688"/>
    </source>
</evidence>
<evidence type="ECO:0000256" key="6">
    <source>
        <dbReference type="ARBA" id="ARBA00023136"/>
    </source>
</evidence>
<dbReference type="PANTHER" id="PTHR10489">
    <property type="entry name" value="CELL ADHESION MOLECULE"/>
    <property type="match status" value="1"/>
</dbReference>
<dbReference type="GO" id="GO:0019722">
    <property type="term" value="P:calcium-mediated signaling"/>
    <property type="evidence" value="ECO:0007669"/>
    <property type="project" value="TreeGrafter"/>
</dbReference>
<dbReference type="InterPro" id="IPR050119">
    <property type="entry name" value="CCR1-9-like"/>
</dbReference>
<dbReference type="PROSITE" id="PS50262">
    <property type="entry name" value="G_PROTEIN_RECEP_F1_2"/>
    <property type="match status" value="1"/>
</dbReference>